<gene>
    <name evidence="1" type="ORF">D3C57_123175</name>
</gene>
<dbReference type="STRING" id="1343740.M271_20395"/>
<evidence type="ECO:0000313" key="1">
    <source>
        <dbReference type="EMBL" id="RLV81338.1"/>
    </source>
</evidence>
<organism evidence="1 2">
    <name type="scientific">Streptomyces rapamycinicus (strain ATCC 29253 / DSM 41530 / NRRL 5491 / AYB-994)</name>
    <name type="common">Streptomyces hygroscopicus (strain ATCC 29253)</name>
    <dbReference type="NCBI Taxonomy" id="1343740"/>
    <lineage>
        <taxon>Bacteria</taxon>
        <taxon>Bacillati</taxon>
        <taxon>Actinomycetota</taxon>
        <taxon>Actinomycetes</taxon>
        <taxon>Kitasatosporales</taxon>
        <taxon>Streptomycetaceae</taxon>
        <taxon>Streptomyces</taxon>
        <taxon>Streptomyces violaceusniger group</taxon>
    </lineage>
</organism>
<dbReference type="HOGENOM" id="CLU_3358858_0_0_11"/>
<name>A0A0A0NF47_STRRN</name>
<reference evidence="1 2" key="1">
    <citation type="journal article" date="2018" name="J. Biol. Chem.">
        <title>Discovery of the actinoplanic acid pathway in Streptomyces rapamycinicus reveals a genetically conserved synergism with rapamycin.</title>
        <authorList>
            <person name="Mrak P."/>
            <person name="Krastel P."/>
            <person name="Pivk Lukancic P."/>
            <person name="Tao J."/>
            <person name="Pistorius D."/>
            <person name="Moore C.M."/>
        </authorList>
    </citation>
    <scope>NUCLEOTIDE SEQUENCE [LARGE SCALE GENOMIC DNA]</scope>
    <source>
        <strain evidence="1 2">NRRL 5491</strain>
    </source>
</reference>
<comment type="caution">
    <text evidence="1">The sequence shown here is derived from an EMBL/GenBank/DDBJ whole genome shotgun (WGS) entry which is preliminary data.</text>
</comment>
<dbReference type="KEGG" id="src:M271_20395"/>
<evidence type="ECO:0000313" key="2">
    <source>
        <dbReference type="Proteomes" id="UP000281594"/>
    </source>
</evidence>
<dbReference type="EMBL" id="QYCY01000001">
    <property type="protein sequence ID" value="RLV81338.1"/>
    <property type="molecule type" value="Genomic_DNA"/>
</dbReference>
<dbReference type="AlphaFoldDB" id="A0A0A0NF47"/>
<accession>A0A0A0NF47</accession>
<proteinExistence type="predicted"/>
<protein>
    <submittedName>
        <fullName evidence="1">Uncharacterized protein</fullName>
    </submittedName>
</protein>
<sequence length="36" mass="3856">MTPHAETIRSTGLTAGHADEVLAIHQLGIDEGRRMA</sequence>
<dbReference type="Proteomes" id="UP000281594">
    <property type="component" value="Unassembled WGS sequence"/>
</dbReference>